<dbReference type="AlphaFoldDB" id="A0A3B1BM98"/>
<protein>
    <recommendedName>
        <fullName evidence="7">Cytochrome c domain-containing protein</fullName>
    </recommendedName>
</protein>
<feature type="region of interest" description="Disordered" evidence="6">
    <location>
        <begin position="32"/>
        <end position="51"/>
    </location>
</feature>
<sequence>MKNLLNMVSTHKYVSLAPLFLLLSFSVNASGSGDHDHEKMDHSKMDHSKMQQGGSHRHATWVEPPTSYSNMKSKLWGDSAAAARGAKLYATNCSSCHGNKGTGNGPVAKSLQHPPADLTNHFHKATGDGDAYLFWRLSEGGQVEPFKSMNSAMPSFKSSLSEAQRWDVLAYVHQKFHKGFKSDKNKMDAHDEGEEHGHDH</sequence>
<evidence type="ECO:0000313" key="8">
    <source>
        <dbReference type="EMBL" id="VAX07395.1"/>
    </source>
</evidence>
<dbReference type="Pfam" id="PF00034">
    <property type="entry name" value="Cytochrom_C"/>
    <property type="match status" value="1"/>
</dbReference>
<keyword evidence="1" id="KW-0813">Transport</keyword>
<dbReference type="InterPro" id="IPR051459">
    <property type="entry name" value="Cytochrome_c-type_DH"/>
</dbReference>
<evidence type="ECO:0000256" key="5">
    <source>
        <dbReference type="ARBA" id="ARBA00023004"/>
    </source>
</evidence>
<dbReference type="PANTHER" id="PTHR35008:SF4">
    <property type="entry name" value="BLL4482 PROTEIN"/>
    <property type="match status" value="1"/>
</dbReference>
<keyword evidence="4" id="KW-0249">Electron transport</keyword>
<evidence type="ECO:0000256" key="2">
    <source>
        <dbReference type="ARBA" id="ARBA00022617"/>
    </source>
</evidence>
<keyword evidence="3" id="KW-0479">Metal-binding</keyword>
<keyword evidence="5" id="KW-0408">Iron</keyword>
<dbReference type="Gene3D" id="1.10.760.10">
    <property type="entry name" value="Cytochrome c-like domain"/>
    <property type="match status" value="1"/>
</dbReference>
<name>A0A3B1BM98_9ZZZZ</name>
<feature type="compositionally biased region" description="Basic and acidic residues" evidence="6">
    <location>
        <begin position="33"/>
        <end position="49"/>
    </location>
</feature>
<dbReference type="InterPro" id="IPR036909">
    <property type="entry name" value="Cyt_c-like_dom_sf"/>
</dbReference>
<dbReference type="InterPro" id="IPR009056">
    <property type="entry name" value="Cyt_c-like_dom"/>
</dbReference>
<dbReference type="GO" id="GO:0009055">
    <property type="term" value="F:electron transfer activity"/>
    <property type="evidence" value="ECO:0007669"/>
    <property type="project" value="InterPro"/>
</dbReference>
<evidence type="ECO:0000256" key="4">
    <source>
        <dbReference type="ARBA" id="ARBA00022982"/>
    </source>
</evidence>
<evidence type="ECO:0000256" key="3">
    <source>
        <dbReference type="ARBA" id="ARBA00022723"/>
    </source>
</evidence>
<dbReference type="PANTHER" id="PTHR35008">
    <property type="entry name" value="BLL4482 PROTEIN-RELATED"/>
    <property type="match status" value="1"/>
</dbReference>
<dbReference type="GO" id="GO:0005506">
    <property type="term" value="F:iron ion binding"/>
    <property type="evidence" value="ECO:0007669"/>
    <property type="project" value="InterPro"/>
</dbReference>
<organism evidence="8">
    <name type="scientific">hydrothermal vent metagenome</name>
    <dbReference type="NCBI Taxonomy" id="652676"/>
    <lineage>
        <taxon>unclassified sequences</taxon>
        <taxon>metagenomes</taxon>
        <taxon>ecological metagenomes</taxon>
    </lineage>
</organism>
<keyword evidence="2" id="KW-0349">Heme</keyword>
<reference evidence="8" key="1">
    <citation type="submission" date="2018-06" db="EMBL/GenBank/DDBJ databases">
        <authorList>
            <person name="Zhirakovskaya E."/>
        </authorList>
    </citation>
    <scope>NUCLEOTIDE SEQUENCE</scope>
</reference>
<dbReference type="SUPFAM" id="SSF46626">
    <property type="entry name" value="Cytochrome c"/>
    <property type="match status" value="1"/>
</dbReference>
<dbReference type="InterPro" id="IPR008168">
    <property type="entry name" value="Cyt_C_IC"/>
</dbReference>
<evidence type="ECO:0000256" key="1">
    <source>
        <dbReference type="ARBA" id="ARBA00022448"/>
    </source>
</evidence>
<dbReference type="EMBL" id="UOFY01000015">
    <property type="protein sequence ID" value="VAX07395.1"/>
    <property type="molecule type" value="Genomic_DNA"/>
</dbReference>
<gene>
    <name evidence="8" type="ORF">MNBD_GAMMA25-2667</name>
</gene>
<proteinExistence type="predicted"/>
<feature type="domain" description="Cytochrome c" evidence="7">
    <location>
        <begin position="80"/>
        <end position="176"/>
    </location>
</feature>
<accession>A0A3B1BM98</accession>
<dbReference type="GO" id="GO:0020037">
    <property type="term" value="F:heme binding"/>
    <property type="evidence" value="ECO:0007669"/>
    <property type="project" value="InterPro"/>
</dbReference>
<dbReference type="PROSITE" id="PS51007">
    <property type="entry name" value="CYTC"/>
    <property type="match status" value="1"/>
</dbReference>
<evidence type="ECO:0000256" key="6">
    <source>
        <dbReference type="SAM" id="MobiDB-lite"/>
    </source>
</evidence>
<evidence type="ECO:0000259" key="7">
    <source>
        <dbReference type="PROSITE" id="PS51007"/>
    </source>
</evidence>
<dbReference type="PRINTS" id="PR00605">
    <property type="entry name" value="CYTCHROMECIC"/>
</dbReference>